<dbReference type="Proteomes" id="UP000191110">
    <property type="component" value="Unassembled WGS sequence"/>
</dbReference>
<evidence type="ECO:0000313" key="6">
    <source>
        <dbReference type="Proteomes" id="UP000191110"/>
    </source>
</evidence>
<dbReference type="InterPro" id="IPR004839">
    <property type="entry name" value="Aminotransferase_I/II_large"/>
</dbReference>
<dbReference type="InterPro" id="IPR050881">
    <property type="entry name" value="LL-DAP_aminotransferase"/>
</dbReference>
<dbReference type="InterPro" id="IPR015422">
    <property type="entry name" value="PyrdxlP-dep_Trfase_small"/>
</dbReference>
<protein>
    <submittedName>
        <fullName evidence="5">Succinyldiaminopimelate transaminase</fullName>
    </submittedName>
</protein>
<dbReference type="Gene3D" id="3.90.1150.10">
    <property type="entry name" value="Aspartate Aminotransferase, domain 1"/>
    <property type="match status" value="1"/>
</dbReference>
<dbReference type="CDD" id="cd00609">
    <property type="entry name" value="AAT_like"/>
    <property type="match status" value="1"/>
</dbReference>
<evidence type="ECO:0000256" key="3">
    <source>
        <dbReference type="ARBA" id="ARBA00022679"/>
    </source>
</evidence>
<dbReference type="NCBIfam" id="TIGR03538">
    <property type="entry name" value="DapC_gpp"/>
    <property type="match status" value="1"/>
</dbReference>
<dbReference type="OrthoDB" id="9813612at2"/>
<gene>
    <name evidence="5" type="ORF">BOW53_08660</name>
</gene>
<dbReference type="InterPro" id="IPR015424">
    <property type="entry name" value="PyrdxlP-dep_Trfase"/>
</dbReference>
<evidence type="ECO:0000259" key="4">
    <source>
        <dbReference type="Pfam" id="PF00155"/>
    </source>
</evidence>
<comment type="cofactor">
    <cofactor evidence="1">
        <name>pyridoxal 5'-phosphate</name>
        <dbReference type="ChEBI" id="CHEBI:597326"/>
    </cofactor>
</comment>
<feature type="domain" description="Aminotransferase class I/classII large" evidence="4">
    <location>
        <begin position="32"/>
        <end position="393"/>
    </location>
</feature>
<comment type="caution">
    <text evidence="5">The sequence shown here is derived from an EMBL/GenBank/DDBJ whole genome shotgun (WGS) entry which is preliminary data.</text>
</comment>
<dbReference type="GO" id="GO:0009016">
    <property type="term" value="F:succinyldiaminopimelate transaminase activity"/>
    <property type="evidence" value="ECO:0007669"/>
    <property type="project" value="InterPro"/>
</dbReference>
<keyword evidence="3" id="KW-0808">Transferase</keyword>
<keyword evidence="6" id="KW-1185">Reference proteome</keyword>
<dbReference type="GO" id="GO:0009089">
    <property type="term" value="P:lysine biosynthetic process via diaminopimelate"/>
    <property type="evidence" value="ECO:0007669"/>
    <property type="project" value="InterPro"/>
</dbReference>
<dbReference type="RefSeq" id="WP_078483683.1">
    <property type="nucleotide sequence ID" value="NZ_MPRL01000030.1"/>
</dbReference>
<dbReference type="PANTHER" id="PTHR42832:SF3">
    <property type="entry name" value="L-GLUTAMINE--4-(METHYLSULFANYL)-2-OXOBUTANOATE AMINOTRANSFERASE"/>
    <property type="match status" value="1"/>
</dbReference>
<dbReference type="Gene3D" id="3.40.640.10">
    <property type="entry name" value="Type I PLP-dependent aspartate aminotransferase-like (Major domain)"/>
    <property type="match status" value="1"/>
</dbReference>
<dbReference type="Pfam" id="PF00155">
    <property type="entry name" value="Aminotran_1_2"/>
    <property type="match status" value="1"/>
</dbReference>
<keyword evidence="2" id="KW-0032">Aminotransferase</keyword>
<dbReference type="EMBL" id="MPRL01000030">
    <property type="protein sequence ID" value="OOZ40229.1"/>
    <property type="molecule type" value="Genomic_DNA"/>
</dbReference>
<dbReference type="PANTHER" id="PTHR42832">
    <property type="entry name" value="AMINO ACID AMINOTRANSFERASE"/>
    <property type="match status" value="1"/>
</dbReference>
<organism evidence="5 6">
    <name type="scientific">Solemya pervernicosa gill symbiont</name>
    <dbReference type="NCBI Taxonomy" id="642797"/>
    <lineage>
        <taxon>Bacteria</taxon>
        <taxon>Pseudomonadati</taxon>
        <taxon>Pseudomonadota</taxon>
        <taxon>Gammaproteobacteria</taxon>
        <taxon>sulfur-oxidizing symbionts</taxon>
    </lineage>
</organism>
<dbReference type="SUPFAM" id="SSF53383">
    <property type="entry name" value="PLP-dependent transferases"/>
    <property type="match status" value="1"/>
</dbReference>
<proteinExistence type="predicted"/>
<evidence type="ECO:0000313" key="5">
    <source>
        <dbReference type="EMBL" id="OOZ40229.1"/>
    </source>
</evidence>
<evidence type="ECO:0000256" key="1">
    <source>
        <dbReference type="ARBA" id="ARBA00001933"/>
    </source>
</evidence>
<dbReference type="InterPro" id="IPR019878">
    <property type="entry name" value="DapC_beta/gammaproteobac"/>
</dbReference>
<dbReference type="InterPro" id="IPR015421">
    <property type="entry name" value="PyrdxlP-dep_Trfase_major"/>
</dbReference>
<dbReference type="AlphaFoldDB" id="A0A1T2L565"/>
<dbReference type="GO" id="GO:0030170">
    <property type="term" value="F:pyridoxal phosphate binding"/>
    <property type="evidence" value="ECO:0007669"/>
    <property type="project" value="InterPro"/>
</dbReference>
<sequence>MNPDLDLLQPYPFERLKQLKAGIEPPAGLSHIPLSIGEPKHAAPGFVTEELITHLHTLSSYPLTKGMVELRGAISDWLIRRFNLPAESLDIEQQILPVNGTREALFAFAQAIVDRNTDSSEGGPLVVMPNPFYQIYEGAALLAGAEPLFLNATADNRYLPDFDAVPEAVWQRCQLIYICSPGNPTGAVIGEAALKQLIELADRYDFIIASDECYSELYPDESQPPVGLLEVAAKMGRNDYKRCVVFHSLSKRSNLPGLRSGFVAGDAEVLSRFLLYRTYHGCAMPPASQHASIKAWQDEQHVETNRELYRQKFDAVLEILSPVLEVSRPDAGFYLWARTPINECEFAQGLFAAKNITVLPGSYLSRDAHGENPGSGHVRMALVATLESCIEAAHRIRDYIETI</sequence>
<accession>A0A1T2L565</accession>
<evidence type="ECO:0000256" key="2">
    <source>
        <dbReference type="ARBA" id="ARBA00022576"/>
    </source>
</evidence>
<reference evidence="5 6" key="1">
    <citation type="submission" date="2016-11" db="EMBL/GenBank/DDBJ databases">
        <title>Mixed transmission modes and dynamic genome evolution in an obligate animal-bacterial symbiosis.</title>
        <authorList>
            <person name="Russell S.L."/>
            <person name="Corbett-Detig R.B."/>
            <person name="Cavanaugh C.M."/>
        </authorList>
    </citation>
    <scope>NUCLEOTIDE SEQUENCE [LARGE SCALE GENOMIC DNA]</scope>
    <source>
        <strain evidence="5">Sveles-Q1</strain>
    </source>
</reference>
<name>A0A1T2L565_9GAMM</name>